<dbReference type="InterPro" id="IPR038565">
    <property type="entry name" value="CLIP_sf"/>
</dbReference>
<accession>A0AAV7XSP6</accession>
<dbReference type="InterPro" id="IPR043504">
    <property type="entry name" value="Peptidase_S1_PA_chymotrypsin"/>
</dbReference>
<comment type="similarity">
    <text evidence="4">Belongs to the peptidase S1 family. CLIP subfamily.</text>
</comment>
<feature type="domain" description="Peptidase S1" evidence="5">
    <location>
        <begin position="141"/>
        <end position="392"/>
    </location>
</feature>
<dbReference type="InterPro" id="IPR018114">
    <property type="entry name" value="TRYPSIN_HIS"/>
</dbReference>
<name>A0AAV7XSP6_9NEOP</name>
<evidence type="ECO:0000313" key="7">
    <source>
        <dbReference type="Proteomes" id="UP001075354"/>
    </source>
</evidence>
<protein>
    <recommendedName>
        <fullName evidence="5">Peptidase S1 domain-containing protein</fullName>
    </recommendedName>
</protein>
<dbReference type="PROSITE" id="PS50240">
    <property type="entry name" value="TRYPSIN_DOM"/>
    <property type="match status" value="1"/>
</dbReference>
<evidence type="ECO:0000313" key="6">
    <source>
        <dbReference type="EMBL" id="KAJ1528430.1"/>
    </source>
</evidence>
<evidence type="ECO:0000259" key="5">
    <source>
        <dbReference type="PROSITE" id="PS50240"/>
    </source>
</evidence>
<keyword evidence="2" id="KW-1015">Disulfide bond</keyword>
<keyword evidence="7" id="KW-1185">Reference proteome</keyword>
<comment type="caution">
    <text evidence="6">The sequence shown here is derived from an EMBL/GenBank/DDBJ whole genome shotgun (WGS) entry which is preliminary data.</text>
</comment>
<dbReference type="EMBL" id="JAPTSV010000004">
    <property type="protein sequence ID" value="KAJ1528430.1"/>
    <property type="molecule type" value="Genomic_DNA"/>
</dbReference>
<dbReference type="AlphaFoldDB" id="A0AAV7XSP6"/>
<organism evidence="6 7">
    <name type="scientific">Megalurothrips usitatus</name>
    <name type="common">bean blossom thrips</name>
    <dbReference type="NCBI Taxonomy" id="439358"/>
    <lineage>
        <taxon>Eukaryota</taxon>
        <taxon>Metazoa</taxon>
        <taxon>Ecdysozoa</taxon>
        <taxon>Arthropoda</taxon>
        <taxon>Hexapoda</taxon>
        <taxon>Insecta</taxon>
        <taxon>Pterygota</taxon>
        <taxon>Neoptera</taxon>
        <taxon>Paraneoptera</taxon>
        <taxon>Thysanoptera</taxon>
        <taxon>Terebrantia</taxon>
        <taxon>Thripoidea</taxon>
        <taxon>Thripidae</taxon>
        <taxon>Megalurothrips</taxon>
    </lineage>
</organism>
<dbReference type="InterPro" id="IPR001254">
    <property type="entry name" value="Trypsin_dom"/>
</dbReference>
<dbReference type="PROSITE" id="PS00134">
    <property type="entry name" value="TRYPSIN_HIS"/>
    <property type="match status" value="1"/>
</dbReference>
<keyword evidence="3" id="KW-0325">Glycoprotein</keyword>
<dbReference type="PRINTS" id="PR00722">
    <property type="entry name" value="CHYMOTRYPSIN"/>
</dbReference>
<dbReference type="PANTHER" id="PTHR24258:SF145">
    <property type="entry name" value="SERINE PROTEASE EASTER-LIKE PROTEIN"/>
    <property type="match status" value="1"/>
</dbReference>
<sequence length="393" mass="40704">MSAGPSPAAEADSGDADAAVPSKVPRSVAYTLGPTDGAYGGRAAGNEVLCAPGAYCAPLAQCRTILDLLDRTCLSGEKLARLSCGSRGSETLVCCPPGGFSPIYLSTAAAAAPSAAPVVTAPPPVATTADPLPAKCGVPHLYNWRSRYTGVGSQPWVARVGFKKADSGAMEYPCCGSIISERVILTAAHCALAKTASHKLSSVRVGEYDATTDPDCSTGFCARPPQDIPVDHVVVHPNYERASFRHDVALLVLKAPIAFSLSAQPICISQNVAGVVGQRAKLVGWGLTAGQAAVPGPQQQLDLPVVELETCAQVYERVVPVTSDQLCVGGEPGRDACSGFGGAPLVSLDATGSRYYQIAIVSFGSTKCGVEGVPSVYTRVDHYAEWIRANMVQ</sequence>
<dbReference type="SMART" id="SM00020">
    <property type="entry name" value="Tryp_SPc"/>
    <property type="match status" value="1"/>
</dbReference>
<evidence type="ECO:0000256" key="4">
    <source>
        <dbReference type="ARBA" id="ARBA00024195"/>
    </source>
</evidence>
<dbReference type="PANTHER" id="PTHR24258">
    <property type="entry name" value="SERINE PROTEASE-RELATED"/>
    <property type="match status" value="1"/>
</dbReference>
<keyword evidence="1" id="KW-0732">Signal</keyword>
<evidence type="ECO:0000256" key="2">
    <source>
        <dbReference type="ARBA" id="ARBA00023157"/>
    </source>
</evidence>
<gene>
    <name evidence="6" type="ORF">ONE63_006842</name>
</gene>
<dbReference type="FunFam" id="2.40.10.10:FF:000028">
    <property type="entry name" value="Serine protease easter"/>
    <property type="match status" value="1"/>
</dbReference>
<reference evidence="6" key="1">
    <citation type="submission" date="2022-12" db="EMBL/GenBank/DDBJ databases">
        <title>Chromosome-level genome assembly of the bean flower thrips Megalurothrips usitatus.</title>
        <authorList>
            <person name="Ma L."/>
            <person name="Liu Q."/>
            <person name="Li H."/>
            <person name="Cai W."/>
        </authorList>
    </citation>
    <scope>NUCLEOTIDE SEQUENCE</scope>
    <source>
        <strain evidence="6">Cailab_2022a</strain>
    </source>
</reference>
<evidence type="ECO:0000256" key="1">
    <source>
        <dbReference type="ARBA" id="ARBA00022729"/>
    </source>
</evidence>
<evidence type="ECO:0000256" key="3">
    <source>
        <dbReference type="ARBA" id="ARBA00023180"/>
    </source>
</evidence>
<dbReference type="GO" id="GO:0006508">
    <property type="term" value="P:proteolysis"/>
    <property type="evidence" value="ECO:0007669"/>
    <property type="project" value="InterPro"/>
</dbReference>
<dbReference type="Proteomes" id="UP001075354">
    <property type="component" value="Chromosome 4"/>
</dbReference>
<dbReference type="Gene3D" id="3.30.1640.30">
    <property type="match status" value="1"/>
</dbReference>
<dbReference type="InterPro" id="IPR001314">
    <property type="entry name" value="Peptidase_S1A"/>
</dbReference>
<dbReference type="Pfam" id="PF00089">
    <property type="entry name" value="Trypsin"/>
    <property type="match status" value="1"/>
</dbReference>
<dbReference type="InterPro" id="IPR009003">
    <property type="entry name" value="Peptidase_S1_PA"/>
</dbReference>
<dbReference type="GO" id="GO:0004252">
    <property type="term" value="F:serine-type endopeptidase activity"/>
    <property type="evidence" value="ECO:0007669"/>
    <property type="project" value="InterPro"/>
</dbReference>
<dbReference type="Gene3D" id="2.40.10.10">
    <property type="entry name" value="Trypsin-like serine proteases"/>
    <property type="match status" value="2"/>
</dbReference>
<proteinExistence type="inferred from homology"/>
<dbReference type="CDD" id="cd00190">
    <property type="entry name" value="Tryp_SPc"/>
    <property type="match status" value="1"/>
</dbReference>
<dbReference type="SUPFAM" id="SSF50494">
    <property type="entry name" value="Trypsin-like serine proteases"/>
    <property type="match status" value="1"/>
</dbReference>